<keyword evidence="2" id="KW-1185">Reference proteome</keyword>
<gene>
    <name evidence="1" type="ORF">KIN_20970</name>
</gene>
<evidence type="ECO:0000313" key="1">
    <source>
        <dbReference type="EMBL" id="GFE65023.1"/>
    </source>
</evidence>
<dbReference type="RefSeq" id="WP_159806628.1">
    <property type="nucleotide sequence ID" value="NZ_BLJE01000002.1"/>
</dbReference>
<accession>A0A6N6JF87</accession>
<comment type="caution">
    <text evidence="1">The sequence shown here is derived from an EMBL/GenBank/DDBJ whole genome shotgun (WGS) entry which is preliminary data.</text>
</comment>
<name>A0A6N6JF87_9RHOB</name>
<organism evidence="1 2">
    <name type="scientific">Litoreibacter roseus</name>
    <dbReference type="NCBI Taxonomy" id="2601869"/>
    <lineage>
        <taxon>Bacteria</taxon>
        <taxon>Pseudomonadati</taxon>
        <taxon>Pseudomonadota</taxon>
        <taxon>Alphaproteobacteria</taxon>
        <taxon>Rhodobacterales</taxon>
        <taxon>Roseobacteraceae</taxon>
        <taxon>Litoreibacter</taxon>
    </lineage>
</organism>
<dbReference type="Proteomes" id="UP000436822">
    <property type="component" value="Unassembled WGS sequence"/>
</dbReference>
<dbReference type="AlphaFoldDB" id="A0A6N6JF87"/>
<protein>
    <submittedName>
        <fullName evidence="1">Uncharacterized protein</fullName>
    </submittedName>
</protein>
<dbReference type="OrthoDB" id="7658488at2"/>
<reference evidence="1 2" key="1">
    <citation type="submission" date="2019-12" db="EMBL/GenBank/DDBJ databases">
        <title>Litoreibacter badius sp. nov., a novel bacteriochlorophyll a-containing bacterium in the genus Litoreibacter.</title>
        <authorList>
            <person name="Kanamuro M."/>
            <person name="Takabe Y."/>
            <person name="Mori K."/>
            <person name="Takaichi S."/>
            <person name="Hanada S."/>
        </authorList>
    </citation>
    <scope>NUCLEOTIDE SEQUENCE [LARGE SCALE GENOMIC DNA]</scope>
    <source>
        <strain evidence="1 2">K6</strain>
    </source>
</reference>
<proteinExistence type="predicted"/>
<sequence>MTTFLSREVQDSLAEANLKRLRAQSRLCVHAGNSVVRILEFRPSSFSIAAEDASHVGGLVDIYDGPRHLYQALIVASSQEDGLMSYEFKRNTLAAHGPALDFERKIDAPAGLIEAQ</sequence>
<dbReference type="EMBL" id="BLJE01000002">
    <property type="protein sequence ID" value="GFE65023.1"/>
    <property type="molecule type" value="Genomic_DNA"/>
</dbReference>
<evidence type="ECO:0000313" key="2">
    <source>
        <dbReference type="Proteomes" id="UP000436822"/>
    </source>
</evidence>